<dbReference type="AlphaFoldDB" id="A0A4V1Q7R9"/>
<dbReference type="EMBL" id="PPCV01000001">
    <property type="protein sequence ID" value="RXW33548.1"/>
    <property type="molecule type" value="Genomic_DNA"/>
</dbReference>
<organism evidence="4 5">
    <name type="scientific">Propioniciclava flava</name>
    <dbReference type="NCBI Taxonomy" id="2072026"/>
    <lineage>
        <taxon>Bacteria</taxon>
        <taxon>Bacillati</taxon>
        <taxon>Actinomycetota</taxon>
        <taxon>Actinomycetes</taxon>
        <taxon>Propionibacteriales</taxon>
        <taxon>Propionibacteriaceae</taxon>
        <taxon>Propioniciclava</taxon>
    </lineage>
</organism>
<evidence type="ECO:0000313" key="4">
    <source>
        <dbReference type="EMBL" id="RXW33548.1"/>
    </source>
</evidence>
<reference evidence="4 5" key="1">
    <citation type="submission" date="2018-01" db="EMBL/GenBank/DDBJ databases">
        <title>Lactibacter flavus gen. nov., sp. nov., a novel bacterium of the family Propionibacteriaceae isolated from raw milk and dairy products.</title>
        <authorList>
            <person name="Wenning M."/>
            <person name="Breitenwieser F."/>
            <person name="Huptas C."/>
            <person name="von Neubeck M."/>
            <person name="Busse H.-J."/>
            <person name="Scherer S."/>
        </authorList>
    </citation>
    <scope>NUCLEOTIDE SEQUENCE [LARGE SCALE GENOMIC DNA]</scope>
    <source>
        <strain evidence="4 5">VG341</strain>
    </source>
</reference>
<evidence type="ECO:0000256" key="1">
    <source>
        <dbReference type="SAM" id="Coils"/>
    </source>
</evidence>
<dbReference type="Pfam" id="PF13604">
    <property type="entry name" value="AAA_30"/>
    <property type="match status" value="1"/>
</dbReference>
<gene>
    <name evidence="4" type="ORF">C1706_02000</name>
</gene>
<keyword evidence="5" id="KW-1185">Reference proteome</keyword>
<feature type="domain" description="TrwC relaxase" evidence="3">
    <location>
        <begin position="14"/>
        <end position="306"/>
    </location>
</feature>
<keyword evidence="1" id="KW-0175">Coiled coil</keyword>
<sequence length="1146" mass="124224">MKGGVTLYRGPGTAARRYLESDRSTADDYYLEGGTALADFTITNAAGEVVANTGLDPEQYAGWVDWIHPLTGEQMGIPREAGEVRKGSPRFAEMVVNTPKSLSIAAALHPEVSDALDAAQQDAVAEIRRWLAQHAYTRVGPRGQQEIIPAESVQTVAVVHRTSRAGDPHRHVHFQIGTRVPAAGKWRALDTAVLFKQQGAIRALGAAVIAAHPQLAATLDAHGLTLDPVTGEVTELERFNPVMSKRAHQVERNVKRLEAEWEAAHPGEEPGPVVRARLLHKAWAHERPNKKPTDLGDEEAWRAELVEAGYDPETLHRAPAPERVSVDDLSVQEVANRALDRAAAGGSTWTVHTIREHVTTDHGVQATGEELREFVQLATDLAIGDCFSVLPPGAVQPEHVAHLTSLRVVEAETQLRDRLEAQAPNREPRRPDLSDLAAEHGLDAGQAEAAAAVASRDSLVVVEGAAGSGKTTMLATAIEALDHDGRAARVVTPTKKAAQVAGETLKVPADSVAALVYAHGFRWNDDGVWTRLTRGDTDPTTGRIYTGPPEGARLTRGERVIVDEAGMLDQDTALALLTVIREARASVALVGDRAQLPAVGRGGVLDMAAHIRGATVDMSELHRFADDQYAALTLRMREGKNPAAIFDQLHALGLIRLHADDDALREHIAEHTAPEDAVTVATNDEATALNERIRTLRVERGEVDDARTVTGSDGLPIGVGDLVQARQNDAELRVANRQTFTVQQISEDGTVHAIETGTDRKHNVTVTLPAEYVAEHVHLAYAATAYGVQGATVNSAHTVLSDTLDAAAVYVGLTRGSGRNELHVIAADLAEAKAQFVEAMGRDRADRGLDDATARAHEAIAGLVKDGPVSMVTRELARLEGLAEKAEQRAAWWEQVGDQLTALSARHREETDESTTALTAAEEHAARVRTETVAPLETRAEAEGREYLDAVGEEAQAAGRLATAGWFGKRRAQREHDTARDHAQALRDRLSAEWGTLPRHPGDLHAWAGRVAAQQAEEAPEVVEADEAVVEARQARTGLQERQRRDRLTLLARLHGADNVRRDPDRYLRTSPRRQAAKWRASAEEACAEAAELRGVPPDQAVYLIEIKRAAAEAREAALRDRQRQLPDEQHPDRITPRRDGPARGL</sequence>
<comment type="caution">
    <text evidence="4">The sequence shown here is derived from an EMBL/GenBank/DDBJ whole genome shotgun (WGS) entry which is preliminary data.</text>
</comment>
<evidence type="ECO:0000259" key="3">
    <source>
        <dbReference type="Pfam" id="PF08751"/>
    </source>
</evidence>
<evidence type="ECO:0000256" key="2">
    <source>
        <dbReference type="SAM" id="MobiDB-lite"/>
    </source>
</evidence>
<dbReference type="SUPFAM" id="SSF55464">
    <property type="entry name" value="Origin of replication-binding domain, RBD-like"/>
    <property type="match status" value="1"/>
</dbReference>
<name>A0A4V1Q7R9_9ACTN</name>
<dbReference type="Proteomes" id="UP000290624">
    <property type="component" value="Unassembled WGS sequence"/>
</dbReference>
<feature type="region of interest" description="Disordered" evidence="2">
    <location>
        <begin position="1116"/>
        <end position="1146"/>
    </location>
</feature>
<evidence type="ECO:0000313" key="5">
    <source>
        <dbReference type="Proteomes" id="UP000290624"/>
    </source>
</evidence>
<dbReference type="OrthoDB" id="4524286at2"/>
<dbReference type="Gene3D" id="3.40.50.300">
    <property type="entry name" value="P-loop containing nucleotide triphosphate hydrolases"/>
    <property type="match status" value="2"/>
</dbReference>
<dbReference type="NCBIfam" id="NF041492">
    <property type="entry name" value="MobF"/>
    <property type="match status" value="1"/>
</dbReference>
<dbReference type="SUPFAM" id="SSF52540">
    <property type="entry name" value="P-loop containing nucleoside triphosphate hydrolases"/>
    <property type="match status" value="2"/>
</dbReference>
<dbReference type="RefSeq" id="WP_129457513.1">
    <property type="nucleotide sequence ID" value="NZ_PPCV01000001.1"/>
</dbReference>
<feature type="coiled-coil region" evidence="1">
    <location>
        <begin position="869"/>
        <end position="896"/>
    </location>
</feature>
<proteinExistence type="predicted"/>
<protein>
    <submittedName>
        <fullName evidence="4">TrwC relaxase</fullName>
    </submittedName>
</protein>
<dbReference type="InterPro" id="IPR027417">
    <property type="entry name" value="P-loop_NTPase"/>
</dbReference>
<dbReference type="InterPro" id="IPR014862">
    <property type="entry name" value="TrwC"/>
</dbReference>
<dbReference type="Gene3D" id="2.30.30.940">
    <property type="match status" value="1"/>
</dbReference>
<accession>A0A4V1Q7R9</accession>
<dbReference type="Pfam" id="PF08751">
    <property type="entry name" value="TrwC"/>
    <property type="match status" value="1"/>
</dbReference>